<sequence>MVPREENFASLYDKTTQVLHTEIFCIMRNYYDIFSYTKSSPDRKQKVTHRK</sequence>
<gene>
    <name evidence="1" type="ORF">ROSINTL182_08806</name>
</gene>
<reference evidence="1 2" key="1">
    <citation type="submission" date="2009-08" db="EMBL/GenBank/DDBJ databases">
        <authorList>
            <person name="Weinstock G."/>
            <person name="Sodergren E."/>
            <person name="Clifton S."/>
            <person name="Fulton L."/>
            <person name="Fulton B."/>
            <person name="Courtney L."/>
            <person name="Fronick C."/>
            <person name="Harrison M."/>
            <person name="Strong C."/>
            <person name="Farmer C."/>
            <person name="Delahaunty K."/>
            <person name="Markovic C."/>
            <person name="Hall O."/>
            <person name="Minx P."/>
            <person name="Tomlinson C."/>
            <person name="Mitreva M."/>
            <person name="Nelson J."/>
            <person name="Hou S."/>
            <person name="Wollam A."/>
            <person name="Pepin K.H."/>
            <person name="Johnson M."/>
            <person name="Bhonagiri V."/>
            <person name="Nash W.E."/>
            <person name="Warren W."/>
            <person name="Chinwalla A."/>
            <person name="Mardis E.R."/>
            <person name="Wilson R.K."/>
        </authorList>
    </citation>
    <scope>NUCLEOTIDE SEQUENCE [LARGE SCALE GENOMIC DNA]</scope>
    <source>
        <strain evidence="1 2">L1-82</strain>
    </source>
</reference>
<dbReference type="HOGENOM" id="CLU_3103378_0_0_9"/>
<evidence type="ECO:0000313" key="2">
    <source>
        <dbReference type="Proteomes" id="UP000004828"/>
    </source>
</evidence>
<dbReference type="AlphaFoldDB" id="C7GFU9"/>
<proteinExistence type="predicted"/>
<organism evidence="1 2">
    <name type="scientific">Roseburia intestinalis L1-82</name>
    <dbReference type="NCBI Taxonomy" id="536231"/>
    <lineage>
        <taxon>Bacteria</taxon>
        <taxon>Bacillati</taxon>
        <taxon>Bacillota</taxon>
        <taxon>Clostridia</taxon>
        <taxon>Lachnospirales</taxon>
        <taxon>Lachnospiraceae</taxon>
        <taxon>Roseburia</taxon>
    </lineage>
</organism>
<evidence type="ECO:0000313" key="1">
    <source>
        <dbReference type="EMBL" id="EEU99293.1"/>
    </source>
</evidence>
<comment type="caution">
    <text evidence="1">The sequence shown here is derived from an EMBL/GenBank/DDBJ whole genome shotgun (WGS) entry which is preliminary data.</text>
</comment>
<accession>C7GFU9</accession>
<name>C7GFU9_9FIRM</name>
<protein>
    <submittedName>
        <fullName evidence="1">Uncharacterized protein</fullName>
    </submittedName>
</protein>
<dbReference type="EMBL" id="ABYJ02000220">
    <property type="protein sequence ID" value="EEU99293.1"/>
    <property type="molecule type" value="Genomic_DNA"/>
</dbReference>
<dbReference type="Proteomes" id="UP000004828">
    <property type="component" value="Unassembled WGS sequence"/>
</dbReference>